<protein>
    <submittedName>
        <fullName evidence="1">Uncharacterized protein</fullName>
    </submittedName>
</protein>
<sequence>LPNFLHWDITILSSPCLYFHPENQVPQLFDIVRRSKRSGLTIQSDRVVAEVAIKAFKRGYVITIEAFWNSCLSGLYVYIDGFYMWYHKNKSVHNLSMIGIDYIITKQLRGTYRWCSVLVEDGVMAFSNPLSVVSLIIRITSRQLNSAGSRIRQRFQCVPKVPWISCSIKPARMPTRVLLDIKAFPFRLSVHLFITKTMKYVNKSIEQLCRMASWNRDNSSWHYGVPQQSQCGFAYQKINMETLSPLHCGITSWNQCVPKMISNKLPCRFVPADASDQNDMKAFPSVSNVVSCYLQVTDHFNERSVLVEDEGDPQRSTVRRCLWQRNHGKFRFCKDLLMIAMNYVFTKHLRAANCCPAWLNSLFNCNTICLVVTGVG</sequence>
<keyword evidence="2" id="KW-1185">Reference proteome</keyword>
<proteinExistence type="predicted"/>
<evidence type="ECO:0000313" key="1">
    <source>
        <dbReference type="EMBL" id="KRZ00396.1"/>
    </source>
</evidence>
<name>A0A0V1GQ53_9BILA</name>
<evidence type="ECO:0000313" key="2">
    <source>
        <dbReference type="Proteomes" id="UP000055024"/>
    </source>
</evidence>
<organism evidence="1 2">
    <name type="scientific">Trichinella zimbabwensis</name>
    <dbReference type="NCBI Taxonomy" id="268475"/>
    <lineage>
        <taxon>Eukaryota</taxon>
        <taxon>Metazoa</taxon>
        <taxon>Ecdysozoa</taxon>
        <taxon>Nematoda</taxon>
        <taxon>Enoplea</taxon>
        <taxon>Dorylaimia</taxon>
        <taxon>Trichinellida</taxon>
        <taxon>Trichinellidae</taxon>
        <taxon>Trichinella</taxon>
    </lineage>
</organism>
<dbReference type="AlphaFoldDB" id="A0A0V1GQ53"/>
<feature type="non-terminal residue" evidence="1">
    <location>
        <position position="376"/>
    </location>
</feature>
<accession>A0A0V1GQ53</accession>
<dbReference type="Proteomes" id="UP000055024">
    <property type="component" value="Unassembled WGS sequence"/>
</dbReference>
<dbReference type="EMBL" id="JYDP01000494">
    <property type="protein sequence ID" value="KRZ00396.1"/>
    <property type="molecule type" value="Genomic_DNA"/>
</dbReference>
<reference evidence="1 2" key="1">
    <citation type="submission" date="2015-01" db="EMBL/GenBank/DDBJ databases">
        <title>Evolution of Trichinella species and genotypes.</title>
        <authorList>
            <person name="Korhonen P.K."/>
            <person name="Edoardo P."/>
            <person name="Giuseppe L.R."/>
            <person name="Gasser R.B."/>
        </authorList>
    </citation>
    <scope>NUCLEOTIDE SEQUENCE [LARGE SCALE GENOMIC DNA]</scope>
    <source>
        <strain evidence="1">ISS1029</strain>
    </source>
</reference>
<comment type="caution">
    <text evidence="1">The sequence shown here is derived from an EMBL/GenBank/DDBJ whole genome shotgun (WGS) entry which is preliminary data.</text>
</comment>
<gene>
    <name evidence="1" type="ORF">T11_6680</name>
</gene>
<feature type="non-terminal residue" evidence="1">
    <location>
        <position position="1"/>
    </location>
</feature>